<keyword evidence="2" id="KW-1185">Reference proteome</keyword>
<dbReference type="EMBL" id="MSFO01000004">
    <property type="protein sequence ID" value="PLB48644.1"/>
    <property type="molecule type" value="Genomic_DNA"/>
</dbReference>
<accession>A0A2I2G6Z1</accession>
<evidence type="ECO:0000313" key="1">
    <source>
        <dbReference type="EMBL" id="PLB48644.1"/>
    </source>
</evidence>
<evidence type="ECO:0000313" key="2">
    <source>
        <dbReference type="Proteomes" id="UP000234275"/>
    </source>
</evidence>
<gene>
    <name evidence="1" type="ORF">P170DRAFT_166433</name>
</gene>
<protein>
    <submittedName>
        <fullName evidence="1">Uncharacterized protein</fullName>
    </submittedName>
</protein>
<dbReference type="AlphaFoldDB" id="A0A2I2G6Z1"/>
<reference evidence="1 2" key="1">
    <citation type="submission" date="2016-12" db="EMBL/GenBank/DDBJ databases">
        <title>The genomes of Aspergillus section Nigri reveals drivers in fungal speciation.</title>
        <authorList>
            <consortium name="DOE Joint Genome Institute"/>
            <person name="Vesth T.C."/>
            <person name="Nybo J."/>
            <person name="Theobald S."/>
            <person name="Brandl J."/>
            <person name="Frisvad J.C."/>
            <person name="Nielsen K.F."/>
            <person name="Lyhne E.K."/>
            <person name="Kogle M.E."/>
            <person name="Kuo A."/>
            <person name="Riley R."/>
            <person name="Clum A."/>
            <person name="Nolan M."/>
            <person name="Lipzen A."/>
            <person name="Salamov A."/>
            <person name="Henrissat B."/>
            <person name="Wiebenga A."/>
            <person name="De Vries R.P."/>
            <person name="Grigoriev I.V."/>
            <person name="Mortensen U.H."/>
            <person name="Andersen M.R."/>
            <person name="Baker S.E."/>
        </authorList>
    </citation>
    <scope>NUCLEOTIDE SEQUENCE [LARGE SCALE GENOMIC DNA]</scope>
    <source>
        <strain evidence="1 2">IBT 23096</strain>
    </source>
</reference>
<comment type="caution">
    <text evidence="1">The sequence shown here is derived from an EMBL/GenBank/DDBJ whole genome shotgun (WGS) entry which is preliminary data.</text>
</comment>
<name>A0A2I2G6Z1_9EURO</name>
<dbReference type="RefSeq" id="XP_024703946.1">
    <property type="nucleotide sequence ID" value="XM_024842601.1"/>
</dbReference>
<dbReference type="Proteomes" id="UP000234275">
    <property type="component" value="Unassembled WGS sequence"/>
</dbReference>
<dbReference type="VEuPathDB" id="FungiDB:P170DRAFT_166433"/>
<proteinExistence type="predicted"/>
<sequence>MARLQWYIGRTKGRGSPLAASASGSMVSSGRWEWLQLLQSSQLMVYFALYSGCGGSRQDSTSCDAPRERVPALPICARAGSEILRW</sequence>
<dbReference type="GeneID" id="36550299"/>
<organism evidence="1 2">
    <name type="scientific">Aspergillus steynii IBT 23096</name>
    <dbReference type="NCBI Taxonomy" id="1392250"/>
    <lineage>
        <taxon>Eukaryota</taxon>
        <taxon>Fungi</taxon>
        <taxon>Dikarya</taxon>
        <taxon>Ascomycota</taxon>
        <taxon>Pezizomycotina</taxon>
        <taxon>Eurotiomycetes</taxon>
        <taxon>Eurotiomycetidae</taxon>
        <taxon>Eurotiales</taxon>
        <taxon>Aspergillaceae</taxon>
        <taxon>Aspergillus</taxon>
        <taxon>Aspergillus subgen. Circumdati</taxon>
    </lineage>
</organism>